<protein>
    <recommendedName>
        <fullName evidence="2">protein-tyrosine-phosphatase</fullName>
        <ecNumber evidence="2">3.1.3.48</ecNumber>
    </recommendedName>
</protein>
<dbReference type="SUPFAM" id="SSF89550">
    <property type="entry name" value="PHP domain-like"/>
    <property type="match status" value="1"/>
</dbReference>
<dbReference type="OrthoDB" id="9788539at2"/>
<dbReference type="GO" id="GO:0004725">
    <property type="term" value="F:protein tyrosine phosphatase activity"/>
    <property type="evidence" value="ECO:0007669"/>
    <property type="project" value="UniProtKB-EC"/>
</dbReference>
<reference evidence="5 6" key="1">
    <citation type="submission" date="2016-08" db="EMBL/GenBank/DDBJ databases">
        <title>Identification and validation of antigenic proteins from Pajaroellobacter abortibovis using de-novo genome sequence assembly and reverse vaccinology.</title>
        <authorList>
            <person name="Welly B.T."/>
            <person name="Miller M.R."/>
            <person name="Stott J.L."/>
            <person name="Blanchard M.T."/>
            <person name="Islas-Trejo A.D."/>
            <person name="O'Rourke S.M."/>
            <person name="Young A.E."/>
            <person name="Medrano J.F."/>
            <person name="Van Eenennaam A.L."/>
        </authorList>
    </citation>
    <scope>NUCLEOTIDE SEQUENCE [LARGE SCALE GENOMIC DNA]</scope>
    <source>
        <strain evidence="5 6">BTF92-0548A/99-0131</strain>
    </source>
</reference>
<evidence type="ECO:0000256" key="2">
    <source>
        <dbReference type="ARBA" id="ARBA00013064"/>
    </source>
</evidence>
<dbReference type="Gene3D" id="3.20.20.140">
    <property type="entry name" value="Metal-dependent hydrolases"/>
    <property type="match status" value="1"/>
</dbReference>
<accession>A0A1L6MWZ0</accession>
<organism evidence="5 6">
    <name type="scientific">Pajaroellobacter abortibovis</name>
    <dbReference type="NCBI Taxonomy" id="1882918"/>
    <lineage>
        <taxon>Bacteria</taxon>
        <taxon>Pseudomonadati</taxon>
        <taxon>Myxococcota</taxon>
        <taxon>Polyangia</taxon>
        <taxon>Polyangiales</taxon>
        <taxon>Polyangiaceae</taxon>
    </lineage>
</organism>
<comment type="catalytic activity">
    <reaction evidence="4">
        <text>O-phospho-L-tyrosyl-[protein] + H2O = L-tyrosyl-[protein] + phosphate</text>
        <dbReference type="Rhea" id="RHEA:10684"/>
        <dbReference type="Rhea" id="RHEA-COMP:10136"/>
        <dbReference type="Rhea" id="RHEA-COMP:20101"/>
        <dbReference type="ChEBI" id="CHEBI:15377"/>
        <dbReference type="ChEBI" id="CHEBI:43474"/>
        <dbReference type="ChEBI" id="CHEBI:46858"/>
        <dbReference type="ChEBI" id="CHEBI:61978"/>
        <dbReference type="EC" id="3.1.3.48"/>
    </reaction>
</comment>
<comment type="similarity">
    <text evidence="1">Belongs to the metallo-dependent hydrolases superfamily. CpsB/CapC family.</text>
</comment>
<dbReference type="EMBL" id="CP016908">
    <property type="protein sequence ID" value="APS00070.1"/>
    <property type="molecule type" value="Genomic_DNA"/>
</dbReference>
<dbReference type="STRING" id="1882918.BCY86_04780"/>
<evidence type="ECO:0000313" key="6">
    <source>
        <dbReference type="Proteomes" id="UP000185544"/>
    </source>
</evidence>
<evidence type="ECO:0000256" key="3">
    <source>
        <dbReference type="ARBA" id="ARBA00022801"/>
    </source>
</evidence>
<dbReference type="InterPro" id="IPR016667">
    <property type="entry name" value="Caps_polysacc_synth_CpsB/CapC"/>
</dbReference>
<proteinExistence type="inferred from homology"/>
<dbReference type="RefSeq" id="WP_075276737.1">
    <property type="nucleotide sequence ID" value="NZ_CP016908.1"/>
</dbReference>
<keyword evidence="6" id="KW-1185">Reference proteome</keyword>
<dbReference type="PANTHER" id="PTHR39181:SF1">
    <property type="entry name" value="TYROSINE-PROTEIN PHOSPHATASE YWQE"/>
    <property type="match status" value="1"/>
</dbReference>
<keyword evidence="3" id="KW-0378">Hydrolase</keyword>
<evidence type="ECO:0000256" key="1">
    <source>
        <dbReference type="ARBA" id="ARBA00005750"/>
    </source>
</evidence>
<dbReference type="KEGG" id="pabo:BCY86_04780"/>
<evidence type="ECO:0000313" key="5">
    <source>
        <dbReference type="EMBL" id="APS00070.1"/>
    </source>
</evidence>
<dbReference type="InterPro" id="IPR016195">
    <property type="entry name" value="Pol/histidinol_Pase-like"/>
</dbReference>
<evidence type="ECO:0000256" key="4">
    <source>
        <dbReference type="ARBA" id="ARBA00051722"/>
    </source>
</evidence>
<dbReference type="GO" id="GO:0030145">
    <property type="term" value="F:manganese ion binding"/>
    <property type="evidence" value="ECO:0007669"/>
    <property type="project" value="InterPro"/>
</dbReference>
<dbReference type="Pfam" id="PF19567">
    <property type="entry name" value="CpsB_CapC"/>
    <property type="match status" value="1"/>
</dbReference>
<name>A0A1L6MWZ0_9BACT</name>
<sequence>MKGWIDLHCHWLPQVDDGSRSLEESIALLQGLSRLGFGTIVATPHIRPPLFDSSPSRLRLVFEEAVHALKAELNPCPTLFLASEHFFDDVVFRRLMDGKGLPYPGNQAALIEFYPDFLPASLSYRLFDLRRGGILPVIAHPERYTPVWQNLECLDVFLQAGAFLLLDVCALSGKYGRFAQRSAERLLKKGAYHAACSDAHRPSDVEQVACSLEKLESIVGARRMEELLIRGPSSILGLSFSSDDQDLHHA</sequence>
<dbReference type="Proteomes" id="UP000185544">
    <property type="component" value="Chromosome"/>
</dbReference>
<gene>
    <name evidence="5" type="ORF">BCY86_04780</name>
</gene>
<dbReference type="AlphaFoldDB" id="A0A1L6MWZ0"/>
<dbReference type="EC" id="3.1.3.48" evidence="2"/>
<dbReference type="PANTHER" id="PTHR39181">
    <property type="entry name" value="TYROSINE-PROTEIN PHOSPHATASE YWQE"/>
    <property type="match status" value="1"/>
</dbReference>